<proteinExistence type="predicted"/>
<evidence type="ECO:0000313" key="2">
    <source>
        <dbReference type="Proteomes" id="UP001358417"/>
    </source>
</evidence>
<dbReference type="Proteomes" id="UP001358417">
    <property type="component" value="Unassembled WGS sequence"/>
</dbReference>
<evidence type="ECO:0000313" key="1">
    <source>
        <dbReference type="EMBL" id="KAK5047770.1"/>
    </source>
</evidence>
<dbReference type="InterPro" id="IPR053187">
    <property type="entry name" value="Notoamide_regulator"/>
</dbReference>
<comment type="caution">
    <text evidence="1">The sequence shown here is derived from an EMBL/GenBank/DDBJ whole genome shotgun (WGS) entry which is preliminary data.</text>
</comment>
<sequence>MNGPSNFKSIAPAPLTISSIEGSIIGESSRFEPQPQCIKDDKDDKRRKIAVNRKIELLEGEQQLLDDLLSTIRAANPQQLNGVINLIRSHVTKDELRMHLADFFAAASGSSMSPDGNSPVVTHRRRRMQGRIQDLVNPIITVPASPWTTVTDDNDLVSHLISLWFTWAHQWWQWVERTSFLEAMRSGNTNSLICTPYLVNMILADACLLDTLTGDDDGPNVWLGEQFYNEAKRSLEAEQGQVSFTLVATLGVQWTYLNANGQDKLGNPILYQQMYLAKSLDKWQSRVEQSFNLTDQESKAIDINITYLSWTLFALSSLTLINLEKEQPLTPPKRDKPLAGHEAFGEMQTWQPYPQPSHPYPFHAGCHFHAFLSLSEKVMRDEELFKSKDRSQEVMERFSKIYHEMETWPQDLPDCMKLGPRSTPHMLALHALHKWMMLILLKQIAAFDAGEPDRPLVAKTPQSSEQKHWKEVCIGLSIDIGKILEWHRRDWGNDRFPVIVMRPVSLAPFALFEGLSERPEAQSAMVELCMCITAASRRFRVGKGILKVIGTIARRDNVELPIPCYQMIDAAMRSLDDSRFTNAGQLMSTGVDYLLEKWDDLDLE</sequence>
<dbReference type="RefSeq" id="XP_064703297.1">
    <property type="nucleotide sequence ID" value="XM_064849996.1"/>
</dbReference>
<dbReference type="AlphaFoldDB" id="A0AAV9N4D7"/>
<protein>
    <recommendedName>
        <fullName evidence="3">Transcription factor domain-containing protein</fullName>
    </recommendedName>
</protein>
<reference evidence="1 2" key="1">
    <citation type="submission" date="2023-08" db="EMBL/GenBank/DDBJ databases">
        <title>Black Yeasts Isolated from many extreme environments.</title>
        <authorList>
            <person name="Coleine C."/>
            <person name="Stajich J.E."/>
            <person name="Selbmann L."/>
        </authorList>
    </citation>
    <scope>NUCLEOTIDE SEQUENCE [LARGE SCALE GENOMIC DNA]</scope>
    <source>
        <strain evidence="1 2">CCFEE 5792</strain>
    </source>
</reference>
<organism evidence="1 2">
    <name type="scientific">Exophiala bonariae</name>
    <dbReference type="NCBI Taxonomy" id="1690606"/>
    <lineage>
        <taxon>Eukaryota</taxon>
        <taxon>Fungi</taxon>
        <taxon>Dikarya</taxon>
        <taxon>Ascomycota</taxon>
        <taxon>Pezizomycotina</taxon>
        <taxon>Eurotiomycetes</taxon>
        <taxon>Chaetothyriomycetidae</taxon>
        <taxon>Chaetothyriales</taxon>
        <taxon>Herpotrichiellaceae</taxon>
        <taxon>Exophiala</taxon>
    </lineage>
</organism>
<dbReference type="PANTHER" id="PTHR47256">
    <property type="entry name" value="ZN(II)2CYS6 TRANSCRIPTION FACTOR (EUROFUNG)-RELATED"/>
    <property type="match status" value="1"/>
</dbReference>
<gene>
    <name evidence="1" type="ORF">LTR84_006435</name>
</gene>
<dbReference type="GeneID" id="89974607"/>
<dbReference type="EMBL" id="JAVRRD010000024">
    <property type="protein sequence ID" value="KAK5047770.1"/>
    <property type="molecule type" value="Genomic_DNA"/>
</dbReference>
<evidence type="ECO:0008006" key="3">
    <source>
        <dbReference type="Google" id="ProtNLM"/>
    </source>
</evidence>
<dbReference type="PANTHER" id="PTHR47256:SF1">
    <property type="entry name" value="ZN(II)2CYS6 TRANSCRIPTION FACTOR (EUROFUNG)"/>
    <property type="match status" value="1"/>
</dbReference>
<name>A0AAV9N4D7_9EURO</name>
<dbReference type="CDD" id="cd12148">
    <property type="entry name" value="fungal_TF_MHR"/>
    <property type="match status" value="1"/>
</dbReference>
<keyword evidence="2" id="KW-1185">Reference proteome</keyword>
<accession>A0AAV9N4D7</accession>